<dbReference type="GO" id="GO:0032259">
    <property type="term" value="P:methylation"/>
    <property type="evidence" value="ECO:0007669"/>
    <property type="project" value="UniProtKB-KW"/>
</dbReference>
<keyword evidence="3" id="KW-0949">S-adenosyl-L-methionine</keyword>
<dbReference type="EMBL" id="LVLH01000033">
    <property type="protein sequence ID" value="OAB48892.1"/>
    <property type="molecule type" value="Genomic_DNA"/>
</dbReference>
<keyword evidence="6" id="KW-1185">Reference proteome</keyword>
<keyword evidence="2" id="KW-0808">Transferase</keyword>
<sequence>MIRERLIKARTILKENGVIFVSIDDSEQAYLKVLMDEIFGEENFVTNIVWRNKNTGGGSNKNGIDIETEYILLYALNKKNVLFNTRDIDESRYIFEDKHFKTRGRYYLTDLDRVTSKNSFKYSESLDYEIKAPDGTYFKNYRNTIKPKSYAYTLGKELFDFSLENDFIEIQSKKSNDGQLYWRAYRKVYEKVLISKSNNSYEIIERKDGNNFNNIINDGKITTSSGKRLLISVLENKDFPFPKPMDLLKYLINLVSNKESRILDFFAGSGTTAHAVWDLNREDGGNRSVTIVTNNENNIAKNVTYERLHRISLGKATDGSSNFKWLDKNKPYENSLKVYETKQFPIDINESLDEKINLFIQEIADLADVHLDENEDKERILYYLKQLYSLKDNKEQNETN</sequence>
<accession>A0A168RE69</accession>
<evidence type="ECO:0000256" key="3">
    <source>
        <dbReference type="ARBA" id="ARBA00022691"/>
    </source>
</evidence>
<dbReference type="GO" id="GO:0003677">
    <property type="term" value="F:DNA binding"/>
    <property type="evidence" value="ECO:0007669"/>
    <property type="project" value="InterPro"/>
</dbReference>
<dbReference type="InterPro" id="IPR002295">
    <property type="entry name" value="N4/N6-MTase_EcoPI_Mod-like"/>
</dbReference>
<reference evidence="5 6" key="1">
    <citation type="submission" date="2016-03" db="EMBL/GenBank/DDBJ databases">
        <title>Genome sequence of Mycoplasma gallinarum strain Mgn_IPT.</title>
        <authorList>
            <person name="Yacoub E."/>
            <person name="Sirand-Pugnet P."/>
            <person name="Barre A."/>
            <person name="Maurier F."/>
            <person name="Blanchard A."/>
            <person name="Ben Abdelmoumen B.M."/>
        </authorList>
    </citation>
    <scope>NUCLEOTIDE SEQUENCE [LARGE SCALE GENOMIC DNA]</scope>
    <source>
        <strain evidence="5 6">Mgn_IPT</strain>
    </source>
</reference>
<organism evidence="5 6">
    <name type="scientific">Mycoplasmopsis gallinarum</name>
    <dbReference type="NCBI Taxonomy" id="29557"/>
    <lineage>
        <taxon>Bacteria</taxon>
        <taxon>Bacillati</taxon>
        <taxon>Mycoplasmatota</taxon>
        <taxon>Mycoplasmoidales</taxon>
        <taxon>Metamycoplasmataceae</taxon>
        <taxon>Mycoplasmopsis</taxon>
    </lineage>
</organism>
<protein>
    <submittedName>
        <fullName evidence="5">Type III restriction-modification system methylation subunit</fullName>
    </submittedName>
</protein>
<dbReference type="Proteomes" id="UP000076983">
    <property type="component" value="Unassembled WGS sequence"/>
</dbReference>
<dbReference type="Gene3D" id="3.40.50.150">
    <property type="entry name" value="Vaccinia Virus protein VP39"/>
    <property type="match status" value="2"/>
</dbReference>
<dbReference type="SUPFAM" id="SSF53335">
    <property type="entry name" value="S-adenosyl-L-methionine-dependent methyltransferases"/>
    <property type="match status" value="1"/>
</dbReference>
<comment type="caution">
    <text evidence="5">The sequence shown here is derived from an EMBL/GenBank/DDBJ whole genome shotgun (WGS) entry which is preliminary data.</text>
</comment>
<dbReference type="PATRIC" id="fig|29557.3.peg.365"/>
<dbReference type="Pfam" id="PF01555">
    <property type="entry name" value="N6_N4_Mtase"/>
    <property type="match status" value="1"/>
</dbReference>
<dbReference type="PRINTS" id="PR00506">
    <property type="entry name" value="D21N6MTFRASE"/>
</dbReference>
<evidence type="ECO:0000313" key="5">
    <source>
        <dbReference type="EMBL" id="OAB48892.1"/>
    </source>
</evidence>
<keyword evidence="1" id="KW-0489">Methyltransferase</keyword>
<dbReference type="GO" id="GO:0008170">
    <property type="term" value="F:N-methyltransferase activity"/>
    <property type="evidence" value="ECO:0007669"/>
    <property type="project" value="InterPro"/>
</dbReference>
<evidence type="ECO:0000313" key="6">
    <source>
        <dbReference type="Proteomes" id="UP000076983"/>
    </source>
</evidence>
<dbReference type="STRING" id="29557.MGALLINA_03740"/>
<dbReference type="InterPro" id="IPR002941">
    <property type="entry name" value="DNA_methylase_N4/N6"/>
</dbReference>
<evidence type="ECO:0000256" key="1">
    <source>
        <dbReference type="ARBA" id="ARBA00022603"/>
    </source>
</evidence>
<feature type="domain" description="DNA methylase N-4/N-6" evidence="4">
    <location>
        <begin position="2"/>
        <end position="282"/>
    </location>
</feature>
<proteinExistence type="predicted"/>
<name>A0A168RE69_9BACT</name>
<dbReference type="AlphaFoldDB" id="A0A168RE69"/>
<evidence type="ECO:0000259" key="4">
    <source>
        <dbReference type="Pfam" id="PF01555"/>
    </source>
</evidence>
<gene>
    <name evidence="5" type="ORF">MGALLINA_03740</name>
</gene>
<dbReference type="InterPro" id="IPR029063">
    <property type="entry name" value="SAM-dependent_MTases_sf"/>
</dbReference>
<evidence type="ECO:0000256" key="2">
    <source>
        <dbReference type="ARBA" id="ARBA00022679"/>
    </source>
</evidence>